<dbReference type="CDD" id="cd08414">
    <property type="entry name" value="PBP2_LTTR_aromatics_like"/>
    <property type="match status" value="1"/>
</dbReference>
<evidence type="ECO:0000313" key="7">
    <source>
        <dbReference type="EMBL" id="MBU3062299.1"/>
    </source>
</evidence>
<dbReference type="PRINTS" id="PR00039">
    <property type="entry name" value="HTHLYSR"/>
</dbReference>
<dbReference type="InterPro" id="IPR036390">
    <property type="entry name" value="WH_DNA-bd_sf"/>
</dbReference>
<dbReference type="InterPro" id="IPR005119">
    <property type="entry name" value="LysR_subst-bd"/>
</dbReference>
<dbReference type="Gene3D" id="1.10.10.10">
    <property type="entry name" value="Winged helix-like DNA-binding domain superfamily/Winged helix DNA-binding domain"/>
    <property type="match status" value="1"/>
</dbReference>
<keyword evidence="3" id="KW-0238">DNA-binding</keyword>
<evidence type="ECO:0000259" key="6">
    <source>
        <dbReference type="PROSITE" id="PS50931"/>
    </source>
</evidence>
<comment type="caution">
    <text evidence="7">The sequence shown here is derived from an EMBL/GenBank/DDBJ whole genome shotgun (WGS) entry which is preliminary data.</text>
</comment>
<dbReference type="Pfam" id="PF03466">
    <property type="entry name" value="LysR_substrate"/>
    <property type="match status" value="1"/>
</dbReference>
<evidence type="ECO:0000256" key="2">
    <source>
        <dbReference type="ARBA" id="ARBA00023015"/>
    </source>
</evidence>
<keyword evidence="4" id="KW-0010">Activator</keyword>
<feature type="domain" description="HTH lysR-type" evidence="6">
    <location>
        <begin position="4"/>
        <end position="61"/>
    </location>
</feature>
<dbReference type="SUPFAM" id="SSF53850">
    <property type="entry name" value="Periplasmic binding protein-like II"/>
    <property type="match status" value="1"/>
</dbReference>
<proteinExistence type="inferred from homology"/>
<dbReference type="InterPro" id="IPR036388">
    <property type="entry name" value="WH-like_DNA-bd_sf"/>
</dbReference>
<organism evidence="7 8">
    <name type="scientific">Nocardia albiluteola</name>
    <dbReference type="NCBI Taxonomy" id="2842303"/>
    <lineage>
        <taxon>Bacteria</taxon>
        <taxon>Bacillati</taxon>
        <taxon>Actinomycetota</taxon>
        <taxon>Actinomycetes</taxon>
        <taxon>Mycobacteriales</taxon>
        <taxon>Nocardiaceae</taxon>
        <taxon>Nocardia</taxon>
    </lineage>
</organism>
<evidence type="ECO:0000313" key="8">
    <source>
        <dbReference type="Proteomes" id="UP000733379"/>
    </source>
</evidence>
<evidence type="ECO:0000256" key="4">
    <source>
        <dbReference type="ARBA" id="ARBA00023159"/>
    </source>
</evidence>
<keyword evidence="2" id="KW-0805">Transcription regulation</keyword>
<dbReference type="Proteomes" id="UP000733379">
    <property type="component" value="Unassembled WGS sequence"/>
</dbReference>
<reference evidence="7 8" key="1">
    <citation type="submission" date="2021-06" db="EMBL/GenBank/DDBJ databases">
        <title>Actinomycetes sequencing.</title>
        <authorList>
            <person name="Shan Q."/>
        </authorList>
    </citation>
    <scope>NUCLEOTIDE SEQUENCE [LARGE SCALE GENOMIC DNA]</scope>
    <source>
        <strain evidence="7 8">NEAU-G5</strain>
    </source>
</reference>
<dbReference type="RefSeq" id="WP_215917159.1">
    <property type="nucleotide sequence ID" value="NZ_JAHKNI010000003.1"/>
</dbReference>
<evidence type="ECO:0000256" key="3">
    <source>
        <dbReference type="ARBA" id="ARBA00023125"/>
    </source>
</evidence>
<accession>A0ABS6AW87</accession>
<dbReference type="InterPro" id="IPR000847">
    <property type="entry name" value="LysR_HTH_N"/>
</dbReference>
<keyword evidence="8" id="KW-1185">Reference proteome</keyword>
<evidence type="ECO:0000256" key="1">
    <source>
        <dbReference type="ARBA" id="ARBA00009437"/>
    </source>
</evidence>
<evidence type="ECO:0000256" key="5">
    <source>
        <dbReference type="ARBA" id="ARBA00023163"/>
    </source>
</evidence>
<protein>
    <submittedName>
        <fullName evidence="7">LysR family transcriptional regulator</fullName>
    </submittedName>
</protein>
<name>A0ABS6AW87_9NOCA</name>
<dbReference type="PANTHER" id="PTHR30346">
    <property type="entry name" value="TRANSCRIPTIONAL DUAL REGULATOR HCAR-RELATED"/>
    <property type="match status" value="1"/>
</dbReference>
<dbReference type="Gene3D" id="3.40.190.10">
    <property type="entry name" value="Periplasmic binding protein-like II"/>
    <property type="match status" value="2"/>
</dbReference>
<gene>
    <name evidence="7" type="ORF">KO481_12270</name>
</gene>
<dbReference type="PANTHER" id="PTHR30346:SF0">
    <property type="entry name" value="HCA OPERON TRANSCRIPTIONAL ACTIVATOR HCAR"/>
    <property type="match status" value="1"/>
</dbReference>
<dbReference type="Pfam" id="PF00126">
    <property type="entry name" value="HTH_1"/>
    <property type="match status" value="1"/>
</dbReference>
<comment type="similarity">
    <text evidence="1">Belongs to the LysR transcriptional regulatory family.</text>
</comment>
<dbReference type="PROSITE" id="PS50931">
    <property type="entry name" value="HTH_LYSR"/>
    <property type="match status" value="1"/>
</dbReference>
<dbReference type="EMBL" id="JAHKNI010000003">
    <property type="protein sequence ID" value="MBU3062299.1"/>
    <property type="molecule type" value="Genomic_DNA"/>
</dbReference>
<sequence length="296" mass="32949">MSDVDLRKLRYFVAVAEELHYGRAAQRLYIAQPVLSRQIRALEDELGAQLFMRNRRSTALTPAGEQLLADARPLLSGAQALRRRVVRAAHGTDAFTVGFMPGLIVTAPVRALAERYPELTLELVRTTWDDQTAVVRDGRVDVSFVRLPVDPHGLHLQHLYTEPRVVVLATNHPLAEKHSVFVADLADEHLLQDPDLAPEWRDIATELRATRPPIPAFRSVEEKLEHVAAGRGIIFLPLSVATFYTRPDITYLEVPGIAPNHVSLAWAAERTSPLIDEFTELATTLSTEHVNGSLTS</sequence>
<dbReference type="SUPFAM" id="SSF46785">
    <property type="entry name" value="Winged helix' DNA-binding domain"/>
    <property type="match status" value="1"/>
</dbReference>
<keyword evidence="5" id="KW-0804">Transcription</keyword>